<feature type="compositionally biased region" description="Basic and acidic residues" evidence="1">
    <location>
        <begin position="189"/>
        <end position="209"/>
    </location>
</feature>
<evidence type="ECO:0000313" key="3">
    <source>
        <dbReference type="Proteomes" id="UP001150062"/>
    </source>
</evidence>
<protein>
    <submittedName>
        <fullName evidence="2">DNA binding protein</fullName>
    </submittedName>
</protein>
<feature type="region of interest" description="Disordered" evidence="1">
    <location>
        <begin position="187"/>
        <end position="209"/>
    </location>
</feature>
<keyword evidence="3" id="KW-1185">Reference proteome</keyword>
<evidence type="ECO:0000256" key="1">
    <source>
        <dbReference type="SAM" id="MobiDB-lite"/>
    </source>
</evidence>
<organism evidence="2 3">
    <name type="scientific">Anaeramoeba flamelloides</name>
    <dbReference type="NCBI Taxonomy" id="1746091"/>
    <lineage>
        <taxon>Eukaryota</taxon>
        <taxon>Metamonada</taxon>
        <taxon>Anaeramoebidae</taxon>
        <taxon>Anaeramoeba</taxon>
    </lineage>
</organism>
<evidence type="ECO:0000313" key="2">
    <source>
        <dbReference type="EMBL" id="KAJ6228939.1"/>
    </source>
</evidence>
<name>A0ABQ8X8T9_9EUKA</name>
<dbReference type="Proteomes" id="UP001150062">
    <property type="component" value="Unassembled WGS sequence"/>
</dbReference>
<dbReference type="EMBL" id="JAOAOG010000325">
    <property type="protein sequence ID" value="KAJ6228939.1"/>
    <property type="molecule type" value="Genomic_DNA"/>
</dbReference>
<sequence>MALCGILGGTFLSYLSKTFSLKISLTEKLSKHAYKKINHRLHNLSFKPTNKYLQATKKFVDISKNNPFLSLIFIDLPNFGIISFRKRKRESQTIYITKGALELIEYLINFFNTIHSMLSTILIQEIVEHETYELNLGGVHMHEQVIKENPSVILSRVLQIARHYNLVKENQQNLEIVFKKQEKKKNKEKNKEKEIEKKKEKEIEKEKENENEKEMEKEIEIEIEKESNILEEIVQQEEIVYGLESLQKICLKTFGDFIDQTNHEFKIFQGIARLYDLKKDIPTSGIAIWGDGLPGTKIHCEYRKDGVRKETFYNQISKTQIDVRRSETYTPGGMLKKIVSDFFIITSRYNRYNKLLSKKTQIVYKGKKLEKVIKFNIKERWICFYETGESGRLIFVKKRPNGKDKQWYVTYTQGTVIREKYGSSKYEGCLVKKTIFGNGDIKKEVIKNKKIIRIEKFNNEKKYKEFFQNNSLIRTEELNENKRLIKSTDFTIEKDLIIERFYDKKVRVIKKIVTQKGLLFNSLKKMIEWNYDKHTNKLVNKKVFQDFDFWGKPRNGFLYVDEKIQNISRKYNNDTFTDTILKKHK</sequence>
<proteinExistence type="predicted"/>
<reference evidence="2" key="1">
    <citation type="submission" date="2022-08" db="EMBL/GenBank/DDBJ databases">
        <title>Novel sulfate-reducing endosymbionts in the free-living metamonad Anaeramoeba.</title>
        <authorList>
            <person name="Jerlstrom-Hultqvist J."/>
            <person name="Cepicka I."/>
            <person name="Gallot-Lavallee L."/>
            <person name="Salas-Leiva D."/>
            <person name="Curtis B.A."/>
            <person name="Zahonova K."/>
            <person name="Pipaliya S."/>
            <person name="Dacks J."/>
            <person name="Roger A.J."/>
        </authorList>
    </citation>
    <scope>NUCLEOTIDE SEQUENCE</scope>
    <source>
        <strain evidence="2">Schooner1</strain>
    </source>
</reference>
<gene>
    <name evidence="2" type="ORF">M0813_08438</name>
</gene>
<accession>A0ABQ8X8T9</accession>
<comment type="caution">
    <text evidence="2">The sequence shown here is derived from an EMBL/GenBank/DDBJ whole genome shotgun (WGS) entry which is preliminary data.</text>
</comment>